<evidence type="ECO:0000256" key="8">
    <source>
        <dbReference type="ARBA" id="ARBA00022989"/>
    </source>
</evidence>
<evidence type="ECO:0000256" key="1">
    <source>
        <dbReference type="ARBA" id="ARBA00004651"/>
    </source>
</evidence>
<dbReference type="Gene3D" id="2.70.150.10">
    <property type="entry name" value="Calcium-transporting ATPase, cytoplasmic transduction domain A"/>
    <property type="match status" value="1"/>
</dbReference>
<dbReference type="SUPFAM" id="SSF81665">
    <property type="entry name" value="Calcium ATPase, transmembrane domain M"/>
    <property type="match status" value="1"/>
</dbReference>
<dbReference type="PROSITE" id="PS50889">
    <property type="entry name" value="S4"/>
    <property type="match status" value="1"/>
</dbReference>
<evidence type="ECO:0000256" key="2">
    <source>
        <dbReference type="ARBA" id="ARBA00022475"/>
    </source>
</evidence>
<dbReference type="GO" id="GO:0016887">
    <property type="term" value="F:ATP hydrolysis activity"/>
    <property type="evidence" value="ECO:0007669"/>
    <property type="project" value="InterPro"/>
</dbReference>
<evidence type="ECO:0000313" key="14">
    <source>
        <dbReference type="Proteomes" id="UP000232688"/>
    </source>
</evidence>
<comment type="subcellular location">
    <subcellularLocation>
        <location evidence="1">Cell membrane</location>
        <topology evidence="1">Multi-pass membrane protein</topology>
    </subcellularLocation>
</comment>
<proteinExistence type="predicted"/>
<dbReference type="GO" id="GO:0046873">
    <property type="term" value="F:metal ion transmembrane transporter activity"/>
    <property type="evidence" value="ECO:0007669"/>
    <property type="project" value="UniProtKB-ARBA"/>
</dbReference>
<dbReference type="Pfam" id="PF00122">
    <property type="entry name" value="E1-E2_ATPase"/>
    <property type="match status" value="1"/>
</dbReference>
<dbReference type="GO" id="GO:0015662">
    <property type="term" value="F:P-type ion transporter activity"/>
    <property type="evidence" value="ECO:0007669"/>
    <property type="project" value="UniProtKB-ARBA"/>
</dbReference>
<evidence type="ECO:0000256" key="3">
    <source>
        <dbReference type="ARBA" id="ARBA00022692"/>
    </source>
</evidence>
<dbReference type="SMART" id="SM00831">
    <property type="entry name" value="Cation_ATPase_N"/>
    <property type="match status" value="1"/>
</dbReference>
<feature type="transmembrane region" description="Helical" evidence="11">
    <location>
        <begin position="53"/>
        <end position="76"/>
    </location>
</feature>
<evidence type="ECO:0000256" key="10">
    <source>
        <dbReference type="PROSITE-ProRule" id="PRU00182"/>
    </source>
</evidence>
<evidence type="ECO:0000313" key="13">
    <source>
        <dbReference type="EMBL" id="PKC51311.1"/>
    </source>
</evidence>
<sequence>MNATEYYREPIQKVLNELEVTQQGLTEFEVQTRRKQFGYNELKEGKRKSAVQIFLEQFTDFLVIILMIAAIISVFLGEVQSSIVILVVVILNAVLGTVQQIKAEKSLDSLKDMAAPIARVLRDGQVAEIPSKEVVVGDIVILDAGDYVCADGRIIESYSLQINESSLTGESLPIEKMANVINEEDVALGDKKNMVFSGCFVTNGRGKAIVTSIGMKTEIGKI</sequence>
<dbReference type="InterPro" id="IPR008250">
    <property type="entry name" value="ATPase_P-typ_transduc_dom_A_sf"/>
</dbReference>
<evidence type="ECO:0000256" key="11">
    <source>
        <dbReference type="SAM" id="Phobius"/>
    </source>
</evidence>
<dbReference type="PANTHER" id="PTHR42861">
    <property type="entry name" value="CALCIUM-TRANSPORTING ATPASE"/>
    <property type="match status" value="1"/>
</dbReference>
<dbReference type="NCBIfam" id="TIGR01494">
    <property type="entry name" value="ATPase_P-type"/>
    <property type="match status" value="1"/>
</dbReference>
<reference evidence="13 14" key="2">
    <citation type="submission" date="2017-10" db="EMBL/GenBank/DDBJ databases">
        <title>Genome analyses suggest a sexual origin of heterokaryosis in a supposedly ancient asexual fungus.</title>
        <authorList>
            <person name="Corradi N."/>
            <person name="Sedzielewska K."/>
            <person name="Noel J."/>
            <person name="Charron P."/>
            <person name="Farinelli L."/>
            <person name="Marton T."/>
            <person name="Kruger M."/>
            <person name="Pelin A."/>
            <person name="Brachmann A."/>
            <person name="Corradi N."/>
        </authorList>
    </citation>
    <scope>NUCLEOTIDE SEQUENCE [LARGE SCALE GENOMIC DNA]</scope>
    <source>
        <strain evidence="13 14">A1</strain>
    </source>
</reference>
<feature type="domain" description="Cation-transporting P-type ATPase N-terminal" evidence="12">
    <location>
        <begin position="5"/>
        <end position="78"/>
    </location>
</feature>
<gene>
    <name evidence="13" type="ORF">RhiirA1_356448</name>
</gene>
<dbReference type="VEuPathDB" id="FungiDB:FUN_022247"/>
<dbReference type="GO" id="GO:0005524">
    <property type="term" value="F:ATP binding"/>
    <property type="evidence" value="ECO:0007669"/>
    <property type="project" value="UniProtKB-KW"/>
</dbReference>
<dbReference type="GO" id="GO:0098662">
    <property type="term" value="P:inorganic cation transmembrane transport"/>
    <property type="evidence" value="ECO:0007669"/>
    <property type="project" value="UniProtKB-ARBA"/>
</dbReference>
<feature type="transmembrane region" description="Helical" evidence="11">
    <location>
        <begin position="82"/>
        <end position="101"/>
    </location>
</feature>
<dbReference type="AlphaFoldDB" id="A0A2N0QJS5"/>
<evidence type="ECO:0000256" key="5">
    <source>
        <dbReference type="ARBA" id="ARBA00022741"/>
    </source>
</evidence>
<keyword evidence="8 11" id="KW-1133">Transmembrane helix</keyword>
<dbReference type="GO" id="GO:0019829">
    <property type="term" value="F:ATPase-coupled monoatomic cation transmembrane transporter activity"/>
    <property type="evidence" value="ECO:0007669"/>
    <property type="project" value="UniProtKB-ARBA"/>
</dbReference>
<evidence type="ECO:0000259" key="12">
    <source>
        <dbReference type="SMART" id="SM00831"/>
    </source>
</evidence>
<dbReference type="Gene3D" id="1.20.1110.10">
    <property type="entry name" value="Calcium-transporting ATPase, transmembrane domain"/>
    <property type="match status" value="1"/>
</dbReference>
<dbReference type="Proteomes" id="UP000232688">
    <property type="component" value="Unassembled WGS sequence"/>
</dbReference>
<accession>A0A2N0QJS5</accession>
<comment type="caution">
    <text evidence="13">The sequence shown here is derived from an EMBL/GenBank/DDBJ whole genome shotgun (WGS) entry which is preliminary data.</text>
</comment>
<dbReference type="InterPro" id="IPR004014">
    <property type="entry name" value="ATPase_P-typ_cation-transptr_N"/>
</dbReference>
<reference evidence="13 14" key="1">
    <citation type="submission" date="2017-10" db="EMBL/GenBank/DDBJ databases">
        <title>Extensive intraspecific genome diversity in a model arbuscular mycorrhizal fungus.</title>
        <authorList>
            <person name="Chen E.C.H."/>
            <person name="Morin E."/>
            <person name="Baudet D."/>
            <person name="Noel J."/>
            <person name="Ndikumana S."/>
            <person name="Charron P."/>
            <person name="St-Onge C."/>
            <person name="Giorgi J."/>
            <person name="Grigoriev I.V."/>
            <person name="Roux C."/>
            <person name="Martin F.M."/>
            <person name="Corradi N."/>
        </authorList>
    </citation>
    <scope>NUCLEOTIDE SEQUENCE [LARGE SCALE GENOMIC DNA]</scope>
    <source>
        <strain evidence="13 14">A1</strain>
    </source>
</reference>
<keyword evidence="3 11" id="KW-0812">Transmembrane</keyword>
<dbReference type="GO" id="GO:0005886">
    <property type="term" value="C:plasma membrane"/>
    <property type="evidence" value="ECO:0007669"/>
    <property type="project" value="UniProtKB-SubCell"/>
</dbReference>
<keyword evidence="6" id="KW-0067">ATP-binding</keyword>
<dbReference type="SUPFAM" id="SSF81653">
    <property type="entry name" value="Calcium ATPase, transduction domain A"/>
    <property type="match status" value="1"/>
</dbReference>
<protein>
    <recommendedName>
        <fullName evidence="12">Cation-transporting P-type ATPase N-terminal domain-containing protein</fullName>
    </recommendedName>
</protein>
<dbReference type="FunFam" id="2.70.150.10:FF:000016">
    <property type="entry name" value="Calcium-transporting P-type ATPase putative"/>
    <property type="match status" value="1"/>
</dbReference>
<dbReference type="EMBL" id="LLXH01007882">
    <property type="protein sequence ID" value="PKC51311.1"/>
    <property type="molecule type" value="Genomic_DNA"/>
</dbReference>
<dbReference type="InterPro" id="IPR001757">
    <property type="entry name" value="P_typ_ATPase"/>
</dbReference>
<dbReference type="GO" id="GO:0003723">
    <property type="term" value="F:RNA binding"/>
    <property type="evidence" value="ECO:0007669"/>
    <property type="project" value="UniProtKB-KW"/>
</dbReference>
<organism evidence="13 14">
    <name type="scientific">Rhizophagus irregularis</name>
    <dbReference type="NCBI Taxonomy" id="588596"/>
    <lineage>
        <taxon>Eukaryota</taxon>
        <taxon>Fungi</taxon>
        <taxon>Fungi incertae sedis</taxon>
        <taxon>Mucoromycota</taxon>
        <taxon>Glomeromycotina</taxon>
        <taxon>Glomeromycetes</taxon>
        <taxon>Glomerales</taxon>
        <taxon>Glomeraceae</taxon>
        <taxon>Rhizophagus</taxon>
    </lineage>
</organism>
<evidence type="ECO:0000256" key="6">
    <source>
        <dbReference type="ARBA" id="ARBA00022840"/>
    </source>
</evidence>
<keyword evidence="5" id="KW-0547">Nucleotide-binding</keyword>
<keyword evidence="9 11" id="KW-0472">Membrane</keyword>
<feature type="non-terminal residue" evidence="13">
    <location>
        <position position="222"/>
    </location>
</feature>
<dbReference type="InterPro" id="IPR023298">
    <property type="entry name" value="ATPase_P-typ_TM_dom_sf"/>
</dbReference>
<keyword evidence="4" id="KW-0479">Metal-binding</keyword>
<dbReference type="VEuPathDB" id="FungiDB:RhiirA1_356448"/>
<evidence type="ECO:0000256" key="9">
    <source>
        <dbReference type="ARBA" id="ARBA00023136"/>
    </source>
</evidence>
<keyword evidence="10" id="KW-0694">RNA-binding</keyword>
<dbReference type="Pfam" id="PF00690">
    <property type="entry name" value="Cation_ATPase_N"/>
    <property type="match status" value="1"/>
</dbReference>
<dbReference type="InterPro" id="IPR059000">
    <property type="entry name" value="ATPase_P-type_domA"/>
</dbReference>
<name>A0A2N0QJS5_9GLOM</name>
<evidence type="ECO:0000256" key="4">
    <source>
        <dbReference type="ARBA" id="ARBA00022723"/>
    </source>
</evidence>
<keyword evidence="2" id="KW-1003">Cell membrane</keyword>
<dbReference type="GO" id="GO:0046872">
    <property type="term" value="F:metal ion binding"/>
    <property type="evidence" value="ECO:0007669"/>
    <property type="project" value="UniProtKB-KW"/>
</dbReference>
<evidence type="ECO:0000256" key="7">
    <source>
        <dbReference type="ARBA" id="ARBA00022967"/>
    </source>
</evidence>
<keyword evidence="7" id="KW-1278">Translocase</keyword>